<comment type="caution">
    <text evidence="4">The sequence shown here is derived from an EMBL/GenBank/DDBJ whole genome shotgun (WGS) entry which is preliminary data.</text>
</comment>
<dbReference type="PIRSF" id="PIRSF038896">
    <property type="entry name" value="NAPE-PLD"/>
    <property type="match status" value="1"/>
</dbReference>
<gene>
    <name evidence="4" type="ORF">BCR32DRAFT_293279</name>
</gene>
<dbReference type="Proteomes" id="UP000193944">
    <property type="component" value="Unassembled WGS sequence"/>
</dbReference>
<evidence type="ECO:0000313" key="4">
    <source>
        <dbReference type="EMBL" id="ORX81422.1"/>
    </source>
</evidence>
<sequence>MNIIKKLPERQKDPETCCASVKEGKKYINPWPSVTPREGSSEYSKSKIIKGYMKNYFSGKEKHENLKVELNLQAILDYYNNTNTTSATTTTTTNHNNNIAMQLTWLGHAAFLLQINGFTILFDPFLSRRASPISIAGPYRCKERGFKKFSELPPIDFVIISHSHYDHLDKKTIKEIFSEKQNKNRTHIFCPLDLKKWFIGIGIPEKQVTECDWWDDYEVTRIPEVKNESTTSSLPNQENENKNENENETNKNENENEKIPSRKITISAVPAQHFSGRTGFDFNETLWAGWVVKSSDASYYFAGDTGYRSKPDNYKEEEIENYPSCPAFKQIGNIYGPFDMASIPISPALPPHMMSPIHSNPRDGVDIHIDSKSKHSIAMHWGTVLFNALNPIESGPAKLREELDKKNIPHEQFHETYIGEVIIVEKK</sequence>
<proteinExistence type="predicted"/>
<reference evidence="4 5" key="2">
    <citation type="submission" date="2016-08" db="EMBL/GenBank/DDBJ databases">
        <title>Pervasive Adenine N6-methylation of Active Genes in Fungi.</title>
        <authorList>
            <consortium name="DOE Joint Genome Institute"/>
            <person name="Mondo S.J."/>
            <person name="Dannebaum R.O."/>
            <person name="Kuo R.C."/>
            <person name="Labutti K."/>
            <person name="Haridas S."/>
            <person name="Kuo A."/>
            <person name="Salamov A."/>
            <person name="Ahrendt S.R."/>
            <person name="Lipzen A."/>
            <person name="Sullivan W."/>
            <person name="Andreopoulos W.B."/>
            <person name="Clum A."/>
            <person name="Lindquist E."/>
            <person name="Daum C."/>
            <person name="Ramamoorthy G.K."/>
            <person name="Gryganskyi A."/>
            <person name="Culley D."/>
            <person name="Magnuson J.K."/>
            <person name="James T.Y."/>
            <person name="O'Malley M.A."/>
            <person name="Stajich J.E."/>
            <person name="Spatafora J.W."/>
            <person name="Visel A."/>
            <person name="Grigoriev I.V."/>
        </authorList>
    </citation>
    <scope>NUCLEOTIDE SEQUENCE [LARGE SCALE GENOMIC DNA]</scope>
    <source>
        <strain evidence="4 5">S4</strain>
    </source>
</reference>
<keyword evidence="5" id="KW-1185">Reference proteome</keyword>
<dbReference type="Gene3D" id="3.60.15.10">
    <property type="entry name" value="Ribonuclease Z/Hydroxyacylglutathione hydrolase-like"/>
    <property type="match status" value="1"/>
</dbReference>
<protein>
    <submittedName>
        <fullName evidence="4">Metallo-hydrolase/oxidoreductase</fullName>
    </submittedName>
</protein>
<reference evidence="4 5" key="1">
    <citation type="submission" date="2016-08" db="EMBL/GenBank/DDBJ databases">
        <title>A Parts List for Fungal Cellulosomes Revealed by Comparative Genomics.</title>
        <authorList>
            <consortium name="DOE Joint Genome Institute"/>
            <person name="Haitjema C.H."/>
            <person name="Gilmore S.P."/>
            <person name="Henske J.K."/>
            <person name="Solomon K.V."/>
            <person name="De Groot R."/>
            <person name="Kuo A."/>
            <person name="Mondo S.J."/>
            <person name="Salamov A.A."/>
            <person name="Labutti K."/>
            <person name="Zhao Z."/>
            <person name="Chiniquy J."/>
            <person name="Barry K."/>
            <person name="Brewer H.M."/>
            <person name="Purvine S.O."/>
            <person name="Wright A.T."/>
            <person name="Boxma B."/>
            <person name="Van Alen T."/>
            <person name="Hackstein J.H."/>
            <person name="Baker S.E."/>
            <person name="Grigoriev I.V."/>
            <person name="O'Malley M.A."/>
        </authorList>
    </citation>
    <scope>NUCLEOTIDE SEQUENCE [LARGE SCALE GENOMIC DNA]</scope>
    <source>
        <strain evidence="4 5">S4</strain>
    </source>
</reference>
<evidence type="ECO:0000256" key="1">
    <source>
        <dbReference type="PIRSR" id="PIRSR038896-50"/>
    </source>
</evidence>
<dbReference type="GO" id="GO:0008270">
    <property type="term" value="F:zinc ion binding"/>
    <property type="evidence" value="ECO:0007669"/>
    <property type="project" value="InterPro"/>
</dbReference>
<dbReference type="EMBL" id="MCFG01000119">
    <property type="protein sequence ID" value="ORX81422.1"/>
    <property type="molecule type" value="Genomic_DNA"/>
</dbReference>
<feature type="compositionally biased region" description="Polar residues" evidence="2">
    <location>
        <begin position="228"/>
        <end position="237"/>
    </location>
</feature>
<dbReference type="Pfam" id="PF12706">
    <property type="entry name" value="Lactamase_B_2"/>
    <property type="match status" value="2"/>
</dbReference>
<feature type="binding site" evidence="1">
    <location>
        <position position="358"/>
    </location>
    <ligand>
        <name>an N-acyl-1,2-diacyl-sn-glycero-3-phosphoethanolamine</name>
        <dbReference type="ChEBI" id="CHEBI:62537"/>
    </ligand>
</feature>
<dbReference type="GO" id="GO:0070290">
    <property type="term" value="F:N-acylphosphatidylethanolamine-specific phospholipase D activity"/>
    <property type="evidence" value="ECO:0007669"/>
    <property type="project" value="InterPro"/>
</dbReference>
<dbReference type="SUPFAM" id="SSF56281">
    <property type="entry name" value="Metallo-hydrolase/oxidoreductase"/>
    <property type="match status" value="1"/>
</dbReference>
<dbReference type="InterPro" id="IPR036866">
    <property type="entry name" value="RibonucZ/Hydroxyglut_hydro"/>
</dbReference>
<evidence type="ECO:0000259" key="3">
    <source>
        <dbReference type="Pfam" id="PF12706"/>
    </source>
</evidence>
<dbReference type="PANTHER" id="PTHR15032">
    <property type="entry name" value="N-ACYL-PHOSPHATIDYLETHANOLAMINE-HYDROLYZING PHOSPHOLIPASE D"/>
    <property type="match status" value="1"/>
</dbReference>
<evidence type="ECO:0000256" key="2">
    <source>
        <dbReference type="SAM" id="MobiDB-lite"/>
    </source>
</evidence>
<dbReference type="OrthoDB" id="332863at2759"/>
<dbReference type="PANTHER" id="PTHR15032:SF4">
    <property type="entry name" value="N-ACYL-PHOSPHATIDYLETHANOLAMINE-HYDROLYZING PHOSPHOLIPASE D"/>
    <property type="match status" value="1"/>
</dbReference>
<name>A0A1Y1X6T9_9FUNG</name>
<feature type="domain" description="Metallo-beta-lactamase" evidence="3">
    <location>
        <begin position="120"/>
        <end position="220"/>
    </location>
</feature>
<dbReference type="InterPro" id="IPR001279">
    <property type="entry name" value="Metallo-B-lactamas"/>
</dbReference>
<keyword evidence="4" id="KW-0378">Hydrolase</keyword>
<dbReference type="AlphaFoldDB" id="A0A1Y1X6T9"/>
<dbReference type="GO" id="GO:0070291">
    <property type="term" value="P:N-acylethanolamine metabolic process"/>
    <property type="evidence" value="ECO:0007669"/>
    <property type="project" value="TreeGrafter"/>
</dbReference>
<feature type="binding site" evidence="1">
    <location>
        <position position="165"/>
    </location>
    <ligand>
        <name>an N-acyl-1,2-diacyl-sn-glycero-3-phosphoethanolamine</name>
        <dbReference type="ChEBI" id="CHEBI:62537"/>
    </ligand>
</feature>
<dbReference type="GO" id="GO:0070292">
    <property type="term" value="P:N-acylphosphatidylethanolamine metabolic process"/>
    <property type="evidence" value="ECO:0007669"/>
    <property type="project" value="TreeGrafter"/>
</dbReference>
<dbReference type="InterPro" id="IPR024884">
    <property type="entry name" value="NAPE-PLD"/>
</dbReference>
<organism evidence="4 5">
    <name type="scientific">Anaeromyces robustus</name>
    <dbReference type="NCBI Taxonomy" id="1754192"/>
    <lineage>
        <taxon>Eukaryota</taxon>
        <taxon>Fungi</taxon>
        <taxon>Fungi incertae sedis</taxon>
        <taxon>Chytridiomycota</taxon>
        <taxon>Chytridiomycota incertae sedis</taxon>
        <taxon>Neocallimastigomycetes</taxon>
        <taxon>Neocallimastigales</taxon>
        <taxon>Neocallimastigaceae</taxon>
        <taxon>Anaeromyces</taxon>
    </lineage>
</organism>
<dbReference type="STRING" id="1754192.A0A1Y1X6T9"/>
<accession>A0A1Y1X6T9</accession>
<feature type="region of interest" description="Disordered" evidence="2">
    <location>
        <begin position="225"/>
        <end position="262"/>
    </location>
</feature>
<feature type="compositionally biased region" description="Basic and acidic residues" evidence="2">
    <location>
        <begin position="239"/>
        <end position="260"/>
    </location>
</feature>
<evidence type="ECO:0000313" key="5">
    <source>
        <dbReference type="Proteomes" id="UP000193944"/>
    </source>
</evidence>
<feature type="domain" description="Metallo-beta-lactamase" evidence="3">
    <location>
        <begin position="245"/>
        <end position="381"/>
    </location>
</feature>
<dbReference type="GO" id="GO:0005737">
    <property type="term" value="C:cytoplasm"/>
    <property type="evidence" value="ECO:0007669"/>
    <property type="project" value="TreeGrafter"/>
</dbReference>